<keyword evidence="2" id="KW-1003">Cell membrane</keyword>
<keyword evidence="8" id="KW-1185">Reference proteome</keyword>
<sequence length="356" mass="38299">MKKKNWILGLVVLLALVILVVVARHRIHFNWSVFTQQLRLADWKKIGIAVAMIWLAYVIRALRWALFLKPTKKVSAFSVLGSQVIGFTGVALLGRPADLVRPYLVAKRVQLPLSSQVAVYVVERMFDAGAMALIFSTVLLFAPDRHSLPHPEMMNKAALGGLLATVALALFAGFARVSGGAFAAGARKSLGAISPKLGESVSEKILHFRDGLNTIASMSDFLLAALFSLVMWGMITFAYLETTRAFTASPELSGMTLSRCMLLMVVSMGGSIVQLPVIGWFTQIGLLTAALQGFYHVAPEPALGCGALLLGVTFLSIIPVGLIWARFEQVSLKKVAEESGHAGEELAAHSPAASAQ</sequence>
<keyword evidence="4 6" id="KW-1133">Transmembrane helix</keyword>
<comment type="subcellular location">
    <subcellularLocation>
        <location evidence="1">Cell membrane</location>
        <topology evidence="1">Multi-pass membrane protein</topology>
    </subcellularLocation>
</comment>
<gene>
    <name evidence="7" type="ORF">D0Y96_09115</name>
</gene>
<feature type="transmembrane region" description="Helical" evidence="6">
    <location>
        <begin position="261"/>
        <end position="281"/>
    </location>
</feature>
<evidence type="ECO:0000256" key="1">
    <source>
        <dbReference type="ARBA" id="ARBA00004651"/>
    </source>
</evidence>
<organism evidence="7 8">
    <name type="scientific">Paracidobacterium acidisoli</name>
    <dbReference type="NCBI Taxonomy" id="2303751"/>
    <lineage>
        <taxon>Bacteria</taxon>
        <taxon>Pseudomonadati</taxon>
        <taxon>Acidobacteriota</taxon>
        <taxon>Terriglobia</taxon>
        <taxon>Terriglobales</taxon>
        <taxon>Acidobacteriaceae</taxon>
        <taxon>Paracidobacterium</taxon>
    </lineage>
</organism>
<dbReference type="GO" id="GO:0005886">
    <property type="term" value="C:plasma membrane"/>
    <property type="evidence" value="ECO:0007669"/>
    <property type="project" value="UniProtKB-SubCell"/>
</dbReference>
<dbReference type="AlphaFoldDB" id="A0A372IQ49"/>
<accession>A0A372IQ49</accession>
<evidence type="ECO:0000313" key="8">
    <source>
        <dbReference type="Proteomes" id="UP000264702"/>
    </source>
</evidence>
<feature type="transmembrane region" description="Helical" evidence="6">
    <location>
        <begin position="74"/>
        <end position="97"/>
    </location>
</feature>
<proteinExistence type="predicted"/>
<dbReference type="EMBL" id="QVQT01000003">
    <property type="protein sequence ID" value="RFU16889.1"/>
    <property type="molecule type" value="Genomic_DNA"/>
</dbReference>
<evidence type="ECO:0000256" key="2">
    <source>
        <dbReference type="ARBA" id="ARBA00022475"/>
    </source>
</evidence>
<evidence type="ECO:0000256" key="5">
    <source>
        <dbReference type="ARBA" id="ARBA00023136"/>
    </source>
</evidence>
<keyword evidence="3 6" id="KW-0812">Transmembrane</keyword>
<feature type="transmembrane region" description="Helical" evidence="6">
    <location>
        <begin position="117"/>
        <end position="142"/>
    </location>
</feature>
<comment type="caution">
    <text evidence="7">The sequence shown here is derived from an EMBL/GenBank/DDBJ whole genome shotgun (WGS) entry which is preliminary data.</text>
</comment>
<dbReference type="Pfam" id="PF03706">
    <property type="entry name" value="LPG_synthase_TM"/>
    <property type="match status" value="1"/>
</dbReference>
<feature type="transmembrane region" description="Helical" evidence="6">
    <location>
        <begin position="47"/>
        <end position="67"/>
    </location>
</feature>
<dbReference type="InterPro" id="IPR022791">
    <property type="entry name" value="L-PG_synthase/AglD"/>
</dbReference>
<name>A0A372IQ49_9BACT</name>
<dbReference type="RefSeq" id="WP_117299057.1">
    <property type="nucleotide sequence ID" value="NZ_QVQT02000003.1"/>
</dbReference>
<keyword evidence="5 6" id="KW-0472">Membrane</keyword>
<evidence type="ECO:0000256" key="4">
    <source>
        <dbReference type="ARBA" id="ARBA00022989"/>
    </source>
</evidence>
<protein>
    <submittedName>
        <fullName evidence="7">UPF0104 family protein</fullName>
    </submittedName>
</protein>
<feature type="transmembrane region" description="Helical" evidence="6">
    <location>
        <begin position="221"/>
        <end position="240"/>
    </location>
</feature>
<evidence type="ECO:0000256" key="6">
    <source>
        <dbReference type="SAM" id="Phobius"/>
    </source>
</evidence>
<reference evidence="7 8" key="1">
    <citation type="submission" date="2018-08" db="EMBL/GenBank/DDBJ databases">
        <title>Acidipila sp. 4G-K13, an acidobacterium isolated from forest soil.</title>
        <authorList>
            <person name="Gao Z.-H."/>
            <person name="Qiu L.-H."/>
        </authorList>
    </citation>
    <scope>NUCLEOTIDE SEQUENCE [LARGE SCALE GENOMIC DNA]</scope>
    <source>
        <strain evidence="7 8">4G-K13</strain>
    </source>
</reference>
<evidence type="ECO:0000256" key="3">
    <source>
        <dbReference type="ARBA" id="ARBA00022692"/>
    </source>
</evidence>
<dbReference type="OrthoDB" id="115478at2"/>
<dbReference type="Proteomes" id="UP000264702">
    <property type="component" value="Unassembled WGS sequence"/>
</dbReference>
<evidence type="ECO:0000313" key="7">
    <source>
        <dbReference type="EMBL" id="RFU16889.1"/>
    </source>
</evidence>
<feature type="transmembrane region" description="Helical" evidence="6">
    <location>
        <begin position="154"/>
        <end position="175"/>
    </location>
</feature>
<feature type="transmembrane region" description="Helical" evidence="6">
    <location>
        <begin position="301"/>
        <end position="325"/>
    </location>
</feature>